<protein>
    <submittedName>
        <fullName evidence="2">Uncharacterized protein</fullName>
    </submittedName>
</protein>
<evidence type="ECO:0000256" key="1">
    <source>
        <dbReference type="SAM" id="MobiDB-lite"/>
    </source>
</evidence>
<gene>
    <name evidence="2" type="ORF">EYF80_010592</name>
</gene>
<dbReference type="EMBL" id="SRLO01000067">
    <property type="protein sequence ID" value="TNN79144.1"/>
    <property type="molecule type" value="Genomic_DNA"/>
</dbReference>
<name>A0A4Z2INW2_9TELE</name>
<keyword evidence="3" id="KW-1185">Reference proteome</keyword>
<reference evidence="2 3" key="1">
    <citation type="submission" date="2019-03" db="EMBL/GenBank/DDBJ databases">
        <title>First draft genome of Liparis tanakae, snailfish: a comprehensive survey of snailfish specific genes.</title>
        <authorList>
            <person name="Kim W."/>
            <person name="Song I."/>
            <person name="Jeong J.-H."/>
            <person name="Kim D."/>
            <person name="Kim S."/>
            <person name="Ryu S."/>
            <person name="Song J.Y."/>
            <person name="Lee S.K."/>
        </authorList>
    </citation>
    <scope>NUCLEOTIDE SEQUENCE [LARGE SCALE GENOMIC DNA]</scope>
    <source>
        <tissue evidence="2">Muscle</tissue>
    </source>
</reference>
<organism evidence="2 3">
    <name type="scientific">Liparis tanakae</name>
    <name type="common">Tanaka's snailfish</name>
    <dbReference type="NCBI Taxonomy" id="230148"/>
    <lineage>
        <taxon>Eukaryota</taxon>
        <taxon>Metazoa</taxon>
        <taxon>Chordata</taxon>
        <taxon>Craniata</taxon>
        <taxon>Vertebrata</taxon>
        <taxon>Euteleostomi</taxon>
        <taxon>Actinopterygii</taxon>
        <taxon>Neopterygii</taxon>
        <taxon>Teleostei</taxon>
        <taxon>Neoteleostei</taxon>
        <taxon>Acanthomorphata</taxon>
        <taxon>Eupercaria</taxon>
        <taxon>Perciformes</taxon>
        <taxon>Cottioidei</taxon>
        <taxon>Cottales</taxon>
        <taxon>Liparidae</taxon>
        <taxon>Liparis</taxon>
    </lineage>
</organism>
<evidence type="ECO:0000313" key="2">
    <source>
        <dbReference type="EMBL" id="TNN79144.1"/>
    </source>
</evidence>
<sequence>MQFCSIPGLPPSPAGDSSLISGVRGRRTGKGSARCARPFVHPALEIIDSQEAWLGRPPNTGRERPHVFVFCAIQSGKGTGGVARASSTRELISYRDKL</sequence>
<evidence type="ECO:0000313" key="3">
    <source>
        <dbReference type="Proteomes" id="UP000314294"/>
    </source>
</evidence>
<dbReference type="Proteomes" id="UP000314294">
    <property type="component" value="Unassembled WGS sequence"/>
</dbReference>
<accession>A0A4Z2INW2</accession>
<feature type="region of interest" description="Disordered" evidence="1">
    <location>
        <begin position="1"/>
        <end position="33"/>
    </location>
</feature>
<comment type="caution">
    <text evidence="2">The sequence shown here is derived from an EMBL/GenBank/DDBJ whole genome shotgun (WGS) entry which is preliminary data.</text>
</comment>
<proteinExistence type="predicted"/>
<dbReference type="AlphaFoldDB" id="A0A4Z2INW2"/>